<dbReference type="InterPro" id="IPR016039">
    <property type="entry name" value="Thiolase-like"/>
</dbReference>
<keyword evidence="6" id="KW-1185">Reference proteome</keyword>
<evidence type="ECO:0000259" key="3">
    <source>
        <dbReference type="Pfam" id="PF08541"/>
    </source>
</evidence>
<dbReference type="Gene3D" id="3.40.47.10">
    <property type="match status" value="1"/>
</dbReference>
<dbReference type="SUPFAM" id="SSF53901">
    <property type="entry name" value="Thiolase-like"/>
    <property type="match status" value="1"/>
</dbReference>
<protein>
    <submittedName>
        <fullName evidence="5">Protein GumO</fullName>
    </submittedName>
</protein>
<dbReference type="Pfam" id="PF08541">
    <property type="entry name" value="ACP_syn_III_C"/>
    <property type="match status" value="1"/>
</dbReference>
<accession>A0ABM7Q1T8</accession>
<dbReference type="InterPro" id="IPR013747">
    <property type="entry name" value="ACP_syn_III_C"/>
</dbReference>
<dbReference type="Pfam" id="PF08545">
    <property type="entry name" value="ACP_syn_III"/>
    <property type="match status" value="1"/>
</dbReference>
<evidence type="ECO:0000259" key="4">
    <source>
        <dbReference type="Pfam" id="PF08545"/>
    </source>
</evidence>
<feature type="domain" description="Beta-ketoacyl-[acyl-carrier-protein] synthase III C-terminal" evidence="3">
    <location>
        <begin position="250"/>
        <end position="337"/>
    </location>
</feature>
<dbReference type="PANTHER" id="PTHR34069">
    <property type="entry name" value="3-OXOACYL-[ACYL-CARRIER-PROTEIN] SYNTHASE 3"/>
    <property type="match status" value="1"/>
</dbReference>
<dbReference type="CDD" id="cd00830">
    <property type="entry name" value="KAS_III"/>
    <property type="match status" value="1"/>
</dbReference>
<dbReference type="InterPro" id="IPR013751">
    <property type="entry name" value="ACP_syn_III_N"/>
</dbReference>
<dbReference type="EMBL" id="AP024545">
    <property type="protein sequence ID" value="BCT91167.1"/>
    <property type="molecule type" value="Genomic_DNA"/>
</dbReference>
<dbReference type="RefSeq" id="WP_213435194.1">
    <property type="nucleotide sequence ID" value="NZ_AP024545.1"/>
</dbReference>
<evidence type="ECO:0000313" key="5">
    <source>
        <dbReference type="EMBL" id="BCT91167.1"/>
    </source>
</evidence>
<evidence type="ECO:0000256" key="2">
    <source>
        <dbReference type="ARBA" id="ARBA00023315"/>
    </source>
</evidence>
<name>A0ABM7Q1T8_9GAMM</name>
<dbReference type="Proteomes" id="UP000681317">
    <property type="component" value="Chromosome"/>
</dbReference>
<proteinExistence type="predicted"/>
<evidence type="ECO:0000313" key="6">
    <source>
        <dbReference type="Proteomes" id="UP000681317"/>
    </source>
</evidence>
<keyword evidence="2" id="KW-0012">Acyltransferase</keyword>
<sequence>MSSRSLPVPLRILGTGTFTPGRRVESTEFDARWRKPAGWTQRHTGIDHRHHATADETTSAMAAHAAREALDRAGLQARDLDLVVSACSVMEQAIPCSAVFVHRRLGLEGTGIAAFDVNATCLSFLAALDMVACMLAAGRLERALIVSSEIASAGLNWDDPDSAPLFGDGAAAVVVSRAPADSRSQLLAAHMETYSEGAELCRVRAGGTRLRVADDMDAYRDAARFEMAGKATYRLAAQLLPGYLARLFGRAGVTLDDLDAFVPHQASDKALAHLQHALRLPEDRLVRILSTHGNQMAASIPTALHRAIDAGRIVRDDLVALVGSGAGLSFGGAVLRY</sequence>
<dbReference type="PANTHER" id="PTHR34069:SF2">
    <property type="entry name" value="BETA-KETOACYL-[ACYL-CARRIER-PROTEIN] SYNTHASE III"/>
    <property type="match status" value="1"/>
</dbReference>
<keyword evidence="1" id="KW-0808">Transferase</keyword>
<gene>
    <name evidence="5" type="primary">fabH_1</name>
    <name evidence="5" type="ORF">LYSCAS_01910</name>
</gene>
<dbReference type="NCBIfam" id="NF006829">
    <property type="entry name" value="PRK09352.1"/>
    <property type="match status" value="1"/>
</dbReference>
<organism evidence="5 6">
    <name type="scientific">Noviluteimonas caseinilytica</name>
    <dbReference type="NCBI Taxonomy" id="2675101"/>
    <lineage>
        <taxon>Bacteria</taxon>
        <taxon>Pseudomonadati</taxon>
        <taxon>Pseudomonadota</taxon>
        <taxon>Gammaproteobacteria</taxon>
        <taxon>Lysobacterales</taxon>
        <taxon>Lysobacteraceae</taxon>
        <taxon>Noviluteimonas</taxon>
    </lineage>
</organism>
<reference evidence="5 6" key="1">
    <citation type="submission" date="2021-03" db="EMBL/GenBank/DDBJ databases">
        <title>Complete Genome Sequences of Two Lysobacter Strains Isolated from Sea Water (Lysobacter caseinilyticus) and Soil (Lysobacter helvus) in South Korea.</title>
        <authorList>
            <person name="Watanabe Y."/>
            <person name="Arakawa K."/>
        </authorList>
    </citation>
    <scope>NUCLEOTIDE SEQUENCE [LARGE SCALE GENOMIC DNA]</scope>
    <source>
        <strain evidence="5 6">KVB24</strain>
    </source>
</reference>
<evidence type="ECO:0000256" key="1">
    <source>
        <dbReference type="ARBA" id="ARBA00022679"/>
    </source>
</evidence>
<feature type="domain" description="Beta-ketoacyl-[acyl-carrier-protein] synthase III N-terminal" evidence="4">
    <location>
        <begin position="115"/>
        <end position="194"/>
    </location>
</feature>